<accession>A0ABS9W088</accession>
<keyword evidence="4" id="KW-1185">Reference proteome</keyword>
<evidence type="ECO:0000256" key="2">
    <source>
        <dbReference type="SAM" id="SignalP"/>
    </source>
</evidence>
<reference evidence="3 4" key="1">
    <citation type="submission" date="2022-03" db="EMBL/GenBank/DDBJ databases">
        <title>Complete genome analysis of Roseomonas KG 17.1 : a prolific producer of plant growth promoters.</title>
        <authorList>
            <person name="Saadouli I."/>
            <person name="Najjari A."/>
            <person name="Mosbah A."/>
            <person name="Ouzari H.I."/>
        </authorList>
    </citation>
    <scope>NUCLEOTIDE SEQUENCE [LARGE SCALE GENOMIC DNA]</scope>
    <source>
        <strain evidence="3 4">KG17-1</strain>
    </source>
</reference>
<evidence type="ECO:0000313" key="4">
    <source>
        <dbReference type="Proteomes" id="UP001201985"/>
    </source>
</evidence>
<feature type="signal peptide" evidence="2">
    <location>
        <begin position="1"/>
        <end position="33"/>
    </location>
</feature>
<comment type="caution">
    <text evidence="3">The sequence shown here is derived from an EMBL/GenBank/DDBJ whole genome shotgun (WGS) entry which is preliminary data.</text>
</comment>
<feature type="region of interest" description="Disordered" evidence="1">
    <location>
        <begin position="29"/>
        <end position="58"/>
    </location>
</feature>
<evidence type="ECO:0000256" key="1">
    <source>
        <dbReference type="SAM" id="MobiDB-lite"/>
    </source>
</evidence>
<protein>
    <submittedName>
        <fullName evidence="3">Uncharacterized protein</fullName>
    </submittedName>
</protein>
<dbReference type="Proteomes" id="UP001201985">
    <property type="component" value="Unassembled WGS sequence"/>
</dbReference>
<dbReference type="RefSeq" id="WP_120008256.1">
    <property type="nucleotide sequence ID" value="NZ_JALBUU010000004.1"/>
</dbReference>
<sequence length="104" mass="12454">MTDKPTTRRALGFGLLGALSLIPVALAPSAVRADDDDEGRRWGRNPPGYGRGPWYDPRYDARYESWREAHEMERRRIRVRHRRDNDHDDDDDDRRRRHQRRDDD</sequence>
<keyword evidence="2" id="KW-0732">Signal</keyword>
<proteinExistence type="predicted"/>
<organism evidence="3 4">
    <name type="scientific">Teichococcus vastitatis</name>
    <dbReference type="NCBI Taxonomy" id="2307076"/>
    <lineage>
        <taxon>Bacteria</taxon>
        <taxon>Pseudomonadati</taxon>
        <taxon>Pseudomonadota</taxon>
        <taxon>Alphaproteobacteria</taxon>
        <taxon>Acetobacterales</taxon>
        <taxon>Roseomonadaceae</taxon>
        <taxon>Roseomonas</taxon>
    </lineage>
</organism>
<dbReference type="EMBL" id="JALBUU010000004">
    <property type="protein sequence ID" value="MCI0752712.1"/>
    <property type="molecule type" value="Genomic_DNA"/>
</dbReference>
<feature type="region of interest" description="Disordered" evidence="1">
    <location>
        <begin position="77"/>
        <end position="104"/>
    </location>
</feature>
<feature type="compositionally biased region" description="Basic residues" evidence="1">
    <location>
        <begin position="95"/>
        <end position="104"/>
    </location>
</feature>
<gene>
    <name evidence="3" type="ORF">MON41_02890</name>
</gene>
<evidence type="ECO:0000313" key="3">
    <source>
        <dbReference type="EMBL" id="MCI0752712.1"/>
    </source>
</evidence>
<feature type="chain" id="PRO_5046545788" evidence="2">
    <location>
        <begin position="34"/>
        <end position="104"/>
    </location>
</feature>
<name>A0ABS9W088_9PROT</name>